<accession>G7YXF4</accession>
<sequence>YSESGGTVVSCELQVLAHKFRQDLQLLRHTSPRTGSYLTAGWLYITRKPAVQAHSRIFHFGNVNNNRLDNANGRLKKQDRREIMESNDCLLSVVCRMITYVFPRFEALGTATSKAALSECWNKQGFSQMLVLSCLAHRPSRKCKGVLANRSAKNSSYDINLDRNTDFQRTASRKSACVRILGSKELIVSYLVACTRDENLVWWTGFKFPSISNYAFAIERSQSGLLPAYVTVAYPSGPKCTGAFAMALFYSSGFHGPTPRKLPLLAELRIPAQNLKRDVRHGVVRKPKYVSAMMTGQSHTQFDSIPAAIRFLLLAAPTCALTYNSEQNLRLDPGAFGTDLTNEISLFSELRHNTFSYGAQLPLSTTLAENSMNFAVEMRGSPLWIVVFPRSAYLDCVEYSVMRPAYMCDVDYDASHIHANLDHWPMTAFHTQLYAM</sequence>
<dbReference type="Proteomes" id="UP000008909">
    <property type="component" value="Unassembled WGS sequence"/>
</dbReference>
<evidence type="ECO:0000313" key="1">
    <source>
        <dbReference type="EMBL" id="GAA57634.1"/>
    </source>
</evidence>
<gene>
    <name evidence="1" type="ORF">CLF_112998</name>
</gene>
<keyword evidence="2" id="KW-1185">Reference proteome</keyword>
<dbReference type="EMBL" id="DF144912">
    <property type="protein sequence ID" value="GAA57634.1"/>
    <property type="molecule type" value="Genomic_DNA"/>
</dbReference>
<organism evidence="1 2">
    <name type="scientific">Clonorchis sinensis</name>
    <name type="common">Chinese liver fluke</name>
    <dbReference type="NCBI Taxonomy" id="79923"/>
    <lineage>
        <taxon>Eukaryota</taxon>
        <taxon>Metazoa</taxon>
        <taxon>Spiralia</taxon>
        <taxon>Lophotrochozoa</taxon>
        <taxon>Platyhelminthes</taxon>
        <taxon>Trematoda</taxon>
        <taxon>Digenea</taxon>
        <taxon>Opisthorchiida</taxon>
        <taxon>Opisthorchiata</taxon>
        <taxon>Opisthorchiidae</taxon>
        <taxon>Clonorchis</taxon>
    </lineage>
</organism>
<name>G7YXF4_CLOSI</name>
<dbReference type="AlphaFoldDB" id="G7YXF4"/>
<reference evidence="1" key="1">
    <citation type="journal article" date="2011" name="Genome Biol.">
        <title>The draft genome of the carcinogenic human liver fluke Clonorchis sinensis.</title>
        <authorList>
            <person name="Wang X."/>
            <person name="Chen W."/>
            <person name="Huang Y."/>
            <person name="Sun J."/>
            <person name="Men J."/>
            <person name="Liu H."/>
            <person name="Luo F."/>
            <person name="Guo L."/>
            <person name="Lv X."/>
            <person name="Deng C."/>
            <person name="Zhou C."/>
            <person name="Fan Y."/>
            <person name="Li X."/>
            <person name="Huang L."/>
            <person name="Hu Y."/>
            <person name="Liang C."/>
            <person name="Hu X."/>
            <person name="Xu J."/>
            <person name="Yu X."/>
        </authorList>
    </citation>
    <scope>NUCLEOTIDE SEQUENCE [LARGE SCALE GENOMIC DNA]</scope>
    <source>
        <strain evidence="1">Henan</strain>
    </source>
</reference>
<reference key="2">
    <citation type="submission" date="2011-10" db="EMBL/GenBank/DDBJ databases">
        <title>The genome and transcriptome sequence of Clonorchis sinensis provide insights into the carcinogenic liver fluke.</title>
        <authorList>
            <person name="Wang X."/>
            <person name="Huang Y."/>
            <person name="Chen W."/>
            <person name="Liu H."/>
            <person name="Guo L."/>
            <person name="Chen Y."/>
            <person name="Luo F."/>
            <person name="Zhou W."/>
            <person name="Sun J."/>
            <person name="Mao Q."/>
            <person name="Liang P."/>
            <person name="Zhou C."/>
            <person name="Tian Y."/>
            <person name="Men J."/>
            <person name="Lv X."/>
            <person name="Huang L."/>
            <person name="Zhou J."/>
            <person name="Hu Y."/>
            <person name="Li R."/>
            <person name="Zhang F."/>
            <person name="Lei H."/>
            <person name="Li X."/>
            <person name="Hu X."/>
            <person name="Liang C."/>
            <person name="Xu J."/>
            <person name="Wu Z."/>
            <person name="Yu X."/>
        </authorList>
    </citation>
    <scope>NUCLEOTIDE SEQUENCE</scope>
    <source>
        <strain>Henan</strain>
    </source>
</reference>
<evidence type="ECO:0000313" key="2">
    <source>
        <dbReference type="Proteomes" id="UP000008909"/>
    </source>
</evidence>
<proteinExistence type="predicted"/>
<protein>
    <submittedName>
        <fullName evidence="1">Uncharacterized protein</fullName>
    </submittedName>
</protein>
<feature type="non-terminal residue" evidence="1">
    <location>
        <position position="1"/>
    </location>
</feature>